<name>A0A0F9AE66_9ZZZZ</name>
<gene>
    <name evidence="1" type="ORF">LCGC14_2923340</name>
</gene>
<evidence type="ECO:0000313" key="1">
    <source>
        <dbReference type="EMBL" id="KKK70501.1"/>
    </source>
</evidence>
<proteinExistence type="predicted"/>
<dbReference type="AlphaFoldDB" id="A0A0F9AE66"/>
<dbReference type="EMBL" id="LAZR01058163">
    <property type="protein sequence ID" value="KKK70501.1"/>
    <property type="molecule type" value="Genomic_DNA"/>
</dbReference>
<comment type="caution">
    <text evidence="1">The sequence shown here is derived from an EMBL/GenBank/DDBJ whole genome shotgun (WGS) entry which is preliminary data.</text>
</comment>
<accession>A0A0F9AE66</accession>
<reference evidence="1" key="1">
    <citation type="journal article" date="2015" name="Nature">
        <title>Complex archaea that bridge the gap between prokaryotes and eukaryotes.</title>
        <authorList>
            <person name="Spang A."/>
            <person name="Saw J.H."/>
            <person name="Jorgensen S.L."/>
            <person name="Zaremba-Niedzwiedzka K."/>
            <person name="Martijn J."/>
            <person name="Lind A.E."/>
            <person name="van Eijk R."/>
            <person name="Schleper C."/>
            <person name="Guy L."/>
            <person name="Ettema T.J."/>
        </authorList>
    </citation>
    <scope>NUCLEOTIDE SEQUENCE</scope>
</reference>
<feature type="non-terminal residue" evidence="1">
    <location>
        <position position="1"/>
    </location>
</feature>
<sequence>IPSVNSEDAKLLDSSAGTLRFDAVGLTGTTVLTEPQSRNSTISIFGATTGDLIVEVDADIEQNFWVRDATTNGDDISFRQTGGTLILLPKNRWVLVRTRESGNTDLIAGWAHKDTTPALSFAGTWRVVSGRPLEIRKSDANPATAGGFVHLTGAVEQASGGPPAAGNTMVTLPANYRPEYTVAFCVVAEAETAANADMIMIEINTAGAVIILNVGVWTAADLAAIDLTGISFFVAN</sequence>
<organism evidence="1">
    <name type="scientific">marine sediment metagenome</name>
    <dbReference type="NCBI Taxonomy" id="412755"/>
    <lineage>
        <taxon>unclassified sequences</taxon>
        <taxon>metagenomes</taxon>
        <taxon>ecological metagenomes</taxon>
    </lineage>
</organism>
<protein>
    <submittedName>
        <fullName evidence="1">Uncharacterized protein</fullName>
    </submittedName>
</protein>